<feature type="domain" description="Mechanosensitive ion channel MscS" evidence="8">
    <location>
        <begin position="107"/>
        <end position="172"/>
    </location>
</feature>
<feature type="transmembrane region" description="Helical" evidence="7">
    <location>
        <begin position="89"/>
        <end position="120"/>
    </location>
</feature>
<organism evidence="10 11">
    <name type="scientific">Polynucleobacter meluiroseus</name>
    <dbReference type="NCBI Taxonomy" id="1938814"/>
    <lineage>
        <taxon>Bacteria</taxon>
        <taxon>Pseudomonadati</taxon>
        <taxon>Pseudomonadota</taxon>
        <taxon>Betaproteobacteria</taxon>
        <taxon>Burkholderiales</taxon>
        <taxon>Burkholderiaceae</taxon>
        <taxon>Polynucleobacter</taxon>
    </lineage>
</organism>
<dbReference type="InterPro" id="IPR010920">
    <property type="entry name" value="LSM_dom_sf"/>
</dbReference>
<dbReference type="InterPro" id="IPR049278">
    <property type="entry name" value="MS_channel_C"/>
</dbReference>
<comment type="function">
    <text evidence="7">Mechanosensitive channel that participates in the regulation of osmotic pressure changes within the cell, opening in response to stretch forces in the membrane lipid bilayer, without the need for other proteins. Contributes to normal resistance to hypoosmotic shock. Forms an ion channel of 1.0 nanosiemens conductance with a slight preference for anions.</text>
</comment>
<dbReference type="PANTHER" id="PTHR30221:SF3">
    <property type="entry name" value="SMALL-CONDUCTANCE MECHANOSENSITIVE CHANNEL"/>
    <property type="match status" value="1"/>
</dbReference>
<accession>A0A240DYX7</accession>
<dbReference type="EMBL" id="OANS01000001">
    <property type="protein sequence ID" value="SNX28223.1"/>
    <property type="molecule type" value="Genomic_DNA"/>
</dbReference>
<dbReference type="Proteomes" id="UP000218069">
    <property type="component" value="Unassembled WGS sequence"/>
</dbReference>
<evidence type="ECO:0000256" key="4">
    <source>
        <dbReference type="ARBA" id="ARBA00022692"/>
    </source>
</evidence>
<evidence type="ECO:0000256" key="3">
    <source>
        <dbReference type="ARBA" id="ARBA00022475"/>
    </source>
</evidence>
<dbReference type="GO" id="GO:0005886">
    <property type="term" value="C:plasma membrane"/>
    <property type="evidence" value="ECO:0007669"/>
    <property type="project" value="UniProtKB-SubCell"/>
</dbReference>
<gene>
    <name evidence="10" type="ORF">SAMN06295945_0547</name>
</gene>
<dbReference type="InterPro" id="IPR011014">
    <property type="entry name" value="MscS_channel_TM-2"/>
</dbReference>
<dbReference type="SUPFAM" id="SSF82861">
    <property type="entry name" value="Mechanosensitive channel protein MscS (YggB), transmembrane region"/>
    <property type="match status" value="1"/>
</dbReference>
<dbReference type="Gene3D" id="2.30.30.60">
    <property type="match status" value="1"/>
</dbReference>
<keyword evidence="3" id="KW-1003">Cell membrane</keyword>
<feature type="transmembrane region" description="Helical" evidence="7">
    <location>
        <begin position="12"/>
        <end position="38"/>
    </location>
</feature>
<keyword evidence="7" id="KW-0406">Ion transport</keyword>
<evidence type="ECO:0000256" key="6">
    <source>
        <dbReference type="ARBA" id="ARBA00023136"/>
    </source>
</evidence>
<feature type="transmembrane region" description="Helical" evidence="7">
    <location>
        <begin position="58"/>
        <end position="83"/>
    </location>
</feature>
<protein>
    <recommendedName>
        <fullName evidence="7">Small-conductance mechanosensitive channel</fullName>
    </recommendedName>
</protein>
<sequence length="273" mass="29880">MKEFDFYKLQEMLITIAAQAGLKILSALVLWLLGRWLINLVQRLIRAGLVQKKLDPTLLRYVHSIVSITLNILLVVGILGYFGMQTTSFAALFATAGIAIGAAWAGLLSNFAAGVFLIVLRPFKVGDVITAGGVTGIVKEIGIFSSIINTADHIVTTIGNNKILSDNIQNYSSSEFRRVDLKCQLSSDTDPEAAMQLLREKISAIPNVLNDPAIEVNILEFNLVGPVLAVRPYCLNAEYWAVYFEVNRIMAKVLTEAGFPTPVASHNMIVKQS</sequence>
<dbReference type="AlphaFoldDB" id="A0A240DYX7"/>
<dbReference type="InterPro" id="IPR011066">
    <property type="entry name" value="MscS_channel_C_sf"/>
</dbReference>
<proteinExistence type="inferred from homology"/>
<dbReference type="Pfam" id="PF00924">
    <property type="entry name" value="MS_channel_2nd"/>
    <property type="match status" value="1"/>
</dbReference>
<comment type="similarity">
    <text evidence="2 7">Belongs to the MscS (TC 1.A.23) family.</text>
</comment>
<keyword evidence="7" id="KW-0813">Transport</keyword>
<keyword evidence="6 7" id="KW-0472">Membrane</keyword>
<dbReference type="Gene3D" id="1.10.287.1260">
    <property type="match status" value="1"/>
</dbReference>
<dbReference type="InterPro" id="IPR023408">
    <property type="entry name" value="MscS_beta-dom_sf"/>
</dbReference>
<dbReference type="PANTHER" id="PTHR30221">
    <property type="entry name" value="SMALL-CONDUCTANCE MECHANOSENSITIVE CHANNEL"/>
    <property type="match status" value="1"/>
</dbReference>
<comment type="subcellular location">
    <subcellularLocation>
        <location evidence="7">Cell inner membrane</location>
        <topology evidence="7">Multi-pass membrane protein</topology>
    </subcellularLocation>
    <subcellularLocation>
        <location evidence="1">Cell membrane</location>
        <topology evidence="1">Multi-pass membrane protein</topology>
    </subcellularLocation>
</comment>
<dbReference type="InterPro" id="IPR045275">
    <property type="entry name" value="MscS_archaea/bacteria_type"/>
</dbReference>
<comment type="subunit">
    <text evidence="7">Homoheptamer.</text>
</comment>
<evidence type="ECO:0000259" key="8">
    <source>
        <dbReference type="Pfam" id="PF00924"/>
    </source>
</evidence>
<dbReference type="SUPFAM" id="SSF50182">
    <property type="entry name" value="Sm-like ribonucleoproteins"/>
    <property type="match status" value="1"/>
</dbReference>
<name>A0A240DYX7_9BURK</name>
<evidence type="ECO:0000256" key="7">
    <source>
        <dbReference type="RuleBase" id="RU369025"/>
    </source>
</evidence>
<keyword evidence="7" id="KW-0997">Cell inner membrane</keyword>
<dbReference type="SUPFAM" id="SSF82689">
    <property type="entry name" value="Mechanosensitive channel protein MscS (YggB), C-terminal domain"/>
    <property type="match status" value="1"/>
</dbReference>
<evidence type="ECO:0000256" key="2">
    <source>
        <dbReference type="ARBA" id="ARBA00008017"/>
    </source>
</evidence>
<dbReference type="GO" id="GO:0008381">
    <property type="term" value="F:mechanosensitive monoatomic ion channel activity"/>
    <property type="evidence" value="ECO:0007669"/>
    <property type="project" value="InterPro"/>
</dbReference>
<evidence type="ECO:0000313" key="11">
    <source>
        <dbReference type="Proteomes" id="UP000218069"/>
    </source>
</evidence>
<reference evidence="11" key="1">
    <citation type="submission" date="2017-08" db="EMBL/GenBank/DDBJ databases">
        <authorList>
            <person name="Varghese N."/>
            <person name="Submissions S."/>
        </authorList>
    </citation>
    <scope>NUCLEOTIDE SEQUENCE [LARGE SCALE GENOMIC DNA]</scope>
    <source>
        <strain evidence="11">AP-Melu-1000-B4</strain>
    </source>
</reference>
<evidence type="ECO:0000313" key="10">
    <source>
        <dbReference type="EMBL" id="SNX28223.1"/>
    </source>
</evidence>
<keyword evidence="4 7" id="KW-0812">Transmembrane</keyword>
<keyword evidence="7" id="KW-0407">Ion channel</keyword>
<evidence type="ECO:0000259" key="9">
    <source>
        <dbReference type="Pfam" id="PF21082"/>
    </source>
</evidence>
<keyword evidence="5 7" id="KW-1133">Transmembrane helix</keyword>
<keyword evidence="11" id="KW-1185">Reference proteome</keyword>
<dbReference type="Gene3D" id="3.30.70.100">
    <property type="match status" value="1"/>
</dbReference>
<dbReference type="InterPro" id="IPR006685">
    <property type="entry name" value="MscS_channel_2nd"/>
</dbReference>
<evidence type="ECO:0000256" key="5">
    <source>
        <dbReference type="ARBA" id="ARBA00022989"/>
    </source>
</evidence>
<evidence type="ECO:0000256" key="1">
    <source>
        <dbReference type="ARBA" id="ARBA00004651"/>
    </source>
</evidence>
<feature type="domain" description="Mechanosensitive ion channel MscS C-terminal" evidence="9">
    <location>
        <begin position="183"/>
        <end position="258"/>
    </location>
</feature>
<comment type="caution">
    <text evidence="7">Lacks conserved residue(s) required for the propagation of feature annotation.</text>
</comment>
<dbReference type="Pfam" id="PF21082">
    <property type="entry name" value="MS_channel_3rd"/>
    <property type="match status" value="1"/>
</dbReference>